<organism evidence="5 6">
    <name type="scientific">Zalerion maritima</name>
    <dbReference type="NCBI Taxonomy" id="339359"/>
    <lineage>
        <taxon>Eukaryota</taxon>
        <taxon>Fungi</taxon>
        <taxon>Dikarya</taxon>
        <taxon>Ascomycota</taxon>
        <taxon>Pezizomycotina</taxon>
        <taxon>Sordariomycetes</taxon>
        <taxon>Lulworthiomycetidae</taxon>
        <taxon>Lulworthiales</taxon>
        <taxon>Lulworthiaceae</taxon>
        <taxon>Zalerion</taxon>
    </lineage>
</organism>
<dbReference type="EMBL" id="JAKWBI020000005">
    <property type="protein sequence ID" value="KAJ2907050.1"/>
    <property type="molecule type" value="Genomic_DNA"/>
</dbReference>
<sequence>MANIPLVSLITAGSAGLGAATARLFASQGMKVVINYSQNGQRAADLVTELEKLSPLTKKQQAPSSSEPAGKQPGTANFAAIQADLTKRADVERLVAEAAEAMGDRLDVVFSNGGWTQLRDITDLDDNVDEDDWDRCYNMNVKSHLWLMHSAKKYLERTEGCFISTASLAGVKVSGSSLAYAVTKAAQIHLMKGLAMITSPKVRVNSVAPGLMLTDWGLQFPAEKQEVMRNMTQLKRLATPDDVAEQVLCFVKSKSVTGTNAIIDGGLHL</sequence>
<dbReference type="PANTHER" id="PTHR43618:SF13">
    <property type="entry name" value="CHAIN DEHYDROGENASE, PUTATIVE (AFU_ORTHOLOGUE AFUA_1G17650)-RELATED"/>
    <property type="match status" value="1"/>
</dbReference>
<gene>
    <name evidence="5" type="ORF">MKZ38_008618</name>
</gene>
<dbReference type="Gene3D" id="3.40.50.720">
    <property type="entry name" value="NAD(P)-binding Rossmann-like Domain"/>
    <property type="match status" value="1"/>
</dbReference>
<accession>A0AAD5S0K9</accession>
<dbReference type="CDD" id="cd05233">
    <property type="entry name" value="SDR_c"/>
    <property type="match status" value="1"/>
</dbReference>
<evidence type="ECO:0000313" key="6">
    <source>
        <dbReference type="Proteomes" id="UP001201980"/>
    </source>
</evidence>
<dbReference type="AlphaFoldDB" id="A0AAD5S0K9"/>
<protein>
    <submittedName>
        <fullName evidence="5">NAD(P)-binding protein</fullName>
    </submittedName>
</protein>
<proteinExistence type="inferred from homology"/>
<evidence type="ECO:0000313" key="5">
    <source>
        <dbReference type="EMBL" id="KAJ2907050.1"/>
    </source>
</evidence>
<dbReference type="InterPro" id="IPR052178">
    <property type="entry name" value="Sec_Metab_Biosynth_SDR"/>
</dbReference>
<dbReference type="Pfam" id="PF13561">
    <property type="entry name" value="adh_short_C2"/>
    <property type="match status" value="1"/>
</dbReference>
<dbReference type="Proteomes" id="UP001201980">
    <property type="component" value="Unassembled WGS sequence"/>
</dbReference>
<feature type="region of interest" description="Disordered" evidence="4">
    <location>
        <begin position="54"/>
        <end position="74"/>
    </location>
</feature>
<dbReference type="PRINTS" id="PR00081">
    <property type="entry name" value="GDHRDH"/>
</dbReference>
<evidence type="ECO:0000256" key="3">
    <source>
        <dbReference type="ARBA" id="ARBA00023002"/>
    </source>
</evidence>
<dbReference type="InterPro" id="IPR036291">
    <property type="entry name" value="NAD(P)-bd_dom_sf"/>
</dbReference>
<dbReference type="GO" id="GO:0016491">
    <property type="term" value="F:oxidoreductase activity"/>
    <property type="evidence" value="ECO:0007669"/>
    <property type="project" value="UniProtKB-KW"/>
</dbReference>
<dbReference type="PANTHER" id="PTHR43618">
    <property type="entry name" value="7-ALPHA-HYDROXYSTEROID DEHYDROGENASE"/>
    <property type="match status" value="1"/>
</dbReference>
<comment type="similarity">
    <text evidence="1">Belongs to the short-chain dehydrogenases/reductases (SDR) family.</text>
</comment>
<dbReference type="SUPFAM" id="SSF51735">
    <property type="entry name" value="NAD(P)-binding Rossmann-fold domains"/>
    <property type="match status" value="1"/>
</dbReference>
<evidence type="ECO:0000256" key="1">
    <source>
        <dbReference type="ARBA" id="ARBA00006484"/>
    </source>
</evidence>
<comment type="caution">
    <text evidence="5">The sequence shown here is derived from an EMBL/GenBank/DDBJ whole genome shotgun (WGS) entry which is preliminary data.</text>
</comment>
<reference evidence="5" key="1">
    <citation type="submission" date="2022-07" db="EMBL/GenBank/DDBJ databases">
        <title>Draft genome sequence of Zalerion maritima ATCC 34329, a (micro)plastics degrading marine fungus.</title>
        <authorList>
            <person name="Paco A."/>
            <person name="Goncalves M.F.M."/>
            <person name="Rocha-Santos T.A.P."/>
            <person name="Alves A."/>
        </authorList>
    </citation>
    <scope>NUCLEOTIDE SEQUENCE</scope>
    <source>
        <strain evidence="5">ATCC 34329</strain>
    </source>
</reference>
<dbReference type="InterPro" id="IPR002347">
    <property type="entry name" value="SDR_fam"/>
</dbReference>
<name>A0AAD5S0K9_9PEZI</name>
<keyword evidence="3" id="KW-0560">Oxidoreductase</keyword>
<keyword evidence="6" id="KW-1185">Reference proteome</keyword>
<feature type="compositionally biased region" description="Polar residues" evidence="4">
    <location>
        <begin position="57"/>
        <end position="67"/>
    </location>
</feature>
<evidence type="ECO:0000256" key="4">
    <source>
        <dbReference type="SAM" id="MobiDB-lite"/>
    </source>
</evidence>
<evidence type="ECO:0000256" key="2">
    <source>
        <dbReference type="ARBA" id="ARBA00022857"/>
    </source>
</evidence>
<keyword evidence="2" id="KW-0521">NADP</keyword>